<feature type="compositionally biased region" description="Low complexity" evidence="1">
    <location>
        <begin position="87"/>
        <end position="112"/>
    </location>
</feature>
<reference evidence="3 4" key="4">
    <citation type="journal article" date="2020" name="Sci. Rep.">
        <title>beta-carboline chemical signals induce reveromycin production through a LuxR family regulator in Streptomyces sp. SN-593.</title>
        <authorList>
            <person name="Panthee S."/>
            <person name="Kito N."/>
            <person name="Hayashi T."/>
            <person name="Shimizu T."/>
            <person name="Ishikawa J."/>
            <person name="Hamamoto H."/>
            <person name="Osada H."/>
            <person name="Takahashi S."/>
        </authorList>
    </citation>
    <scope>NUCLEOTIDE SEQUENCE [LARGE SCALE GENOMIC DNA]</scope>
    <source>
        <strain evidence="3 4">SN-593</strain>
    </source>
</reference>
<feature type="compositionally biased region" description="Low complexity" evidence="1">
    <location>
        <begin position="12"/>
        <end position="30"/>
    </location>
</feature>
<organism evidence="3 4">
    <name type="scientific">Actinacidiphila reveromycinica</name>
    <dbReference type="NCBI Taxonomy" id="659352"/>
    <lineage>
        <taxon>Bacteria</taxon>
        <taxon>Bacillati</taxon>
        <taxon>Actinomycetota</taxon>
        <taxon>Actinomycetes</taxon>
        <taxon>Kitasatosporales</taxon>
        <taxon>Streptomycetaceae</taxon>
        <taxon>Actinacidiphila</taxon>
    </lineage>
</organism>
<feature type="region of interest" description="Disordered" evidence="1">
    <location>
        <begin position="1"/>
        <end position="287"/>
    </location>
</feature>
<keyword evidence="4" id="KW-1185">Reference proteome</keyword>
<dbReference type="EMBL" id="AP018365">
    <property type="protein sequence ID" value="BBA99176.1"/>
    <property type="molecule type" value="Genomic_DNA"/>
</dbReference>
<keyword evidence="2" id="KW-0472">Membrane</keyword>
<dbReference type="KEGG" id="arev:RVR_5688"/>
<feature type="compositionally biased region" description="Low complexity" evidence="1">
    <location>
        <begin position="135"/>
        <end position="154"/>
    </location>
</feature>
<feature type="transmembrane region" description="Helical" evidence="2">
    <location>
        <begin position="504"/>
        <end position="522"/>
    </location>
</feature>
<reference evidence="3 4" key="1">
    <citation type="journal article" date="2010" name="J. Bacteriol.">
        <title>Biochemical characterization of a novel indole prenyltransferase from Streptomyces sp. SN-593.</title>
        <authorList>
            <person name="Takahashi S."/>
            <person name="Takagi H."/>
            <person name="Toyoda A."/>
            <person name="Uramoto M."/>
            <person name="Nogawa T."/>
            <person name="Ueki M."/>
            <person name="Sakaki Y."/>
            <person name="Osada H."/>
        </authorList>
    </citation>
    <scope>NUCLEOTIDE SEQUENCE [LARGE SCALE GENOMIC DNA]</scope>
    <source>
        <strain evidence="3 4">SN-593</strain>
    </source>
</reference>
<feature type="compositionally biased region" description="Low complexity" evidence="1">
    <location>
        <begin position="191"/>
        <end position="221"/>
    </location>
</feature>
<proteinExistence type="predicted"/>
<feature type="compositionally biased region" description="Gly residues" evidence="1">
    <location>
        <begin position="175"/>
        <end position="190"/>
    </location>
</feature>
<reference evidence="3 4" key="2">
    <citation type="journal article" date="2011" name="J. Antibiot.">
        <title>Furaquinocins I and J: novel polyketide isoprenoid hybrid compounds from Streptomyces reveromyceticus SN-593.</title>
        <authorList>
            <person name="Panthee S."/>
            <person name="Takahashi S."/>
            <person name="Takagi H."/>
            <person name="Nogawa T."/>
            <person name="Oowada E."/>
            <person name="Uramoto M."/>
            <person name="Osada H."/>
        </authorList>
    </citation>
    <scope>NUCLEOTIDE SEQUENCE [LARGE SCALE GENOMIC DNA]</scope>
    <source>
        <strain evidence="3 4">SN-593</strain>
    </source>
</reference>
<feature type="transmembrane region" description="Helical" evidence="2">
    <location>
        <begin position="529"/>
        <end position="550"/>
    </location>
</feature>
<sequence length="555" mass="54545">MNDFHGSDRPYGVPADGDPGLPPAGQAPAEGFPPPPPPADGYAQPYDQAYSQAYGYAPPSPAGWADGGAGAPAQGGYGRSGHPQPGYDQAAYPQPGYAQGGYAQAGYDQAGYEQPGYEQPGYGHDQGAPARNDYPQAAHPQAAHPQAGDPYGTGAAPGGGYVPEPFAAQQPQGGADPGAGYGGPPAGGAWEGQVFSGPPQTAQPAADPWAAAPAAAPAWGTTPGGAPGYAPGQDAGPGAPYGRQPAPAPRHAPDVPATGIAPAGHAPTGRAAAGHTPAGREQEPELERTAALPVVELEESAAPPHRTGSPIIPPGIQPAGLTAALGLLLAGGAAVGKPALAVLLVVLQAVTAAGWFRLNGMWPARQGIVLAFLSGVTVDIAVLAVSGGHGPVALLGTLGVWLLLVLVLQLRHHGSADERLSSLTATSASTLLTVVAGGYLLTATSHAGTDPVVVGTVAVAAATLVRAPRLPGGEPVSLVAALAVAAVTGALTGPATGFGTGHSVLLAAAAGACALVGLRVASYDWPSRFVHFTAGVALPLTAAAPVVYALGAALS</sequence>
<dbReference type="AlphaFoldDB" id="A0A7U3UUW2"/>
<accession>A0A7U3UUW2</accession>
<feature type="transmembrane region" description="Helical" evidence="2">
    <location>
        <begin position="368"/>
        <end position="386"/>
    </location>
</feature>
<feature type="transmembrane region" description="Helical" evidence="2">
    <location>
        <begin position="392"/>
        <end position="410"/>
    </location>
</feature>
<feature type="transmembrane region" description="Helical" evidence="2">
    <location>
        <begin position="447"/>
        <end position="465"/>
    </location>
</feature>
<evidence type="ECO:0000256" key="2">
    <source>
        <dbReference type="SAM" id="Phobius"/>
    </source>
</evidence>
<feature type="transmembrane region" description="Helical" evidence="2">
    <location>
        <begin position="477"/>
        <end position="498"/>
    </location>
</feature>
<evidence type="ECO:0000313" key="3">
    <source>
        <dbReference type="EMBL" id="BBA99176.1"/>
    </source>
</evidence>
<feature type="transmembrane region" description="Helical" evidence="2">
    <location>
        <begin position="422"/>
        <end position="441"/>
    </location>
</feature>
<dbReference type="RefSeq" id="WP_202235197.1">
    <property type="nucleotide sequence ID" value="NZ_AP018365.1"/>
</dbReference>
<evidence type="ECO:0000256" key="1">
    <source>
        <dbReference type="SAM" id="MobiDB-lite"/>
    </source>
</evidence>
<feature type="compositionally biased region" description="Gly residues" evidence="1">
    <location>
        <begin position="65"/>
        <end position="79"/>
    </location>
</feature>
<dbReference type="Proteomes" id="UP000595703">
    <property type="component" value="Chromosome"/>
</dbReference>
<evidence type="ECO:0000313" key="4">
    <source>
        <dbReference type="Proteomes" id="UP000595703"/>
    </source>
</evidence>
<feature type="compositionally biased region" description="Low complexity" evidence="1">
    <location>
        <begin position="163"/>
        <end position="174"/>
    </location>
</feature>
<protein>
    <submittedName>
        <fullName evidence="3">Putative integral membrane protein</fullName>
    </submittedName>
</protein>
<feature type="compositionally biased region" description="Low complexity" evidence="1">
    <location>
        <begin position="228"/>
        <end position="242"/>
    </location>
</feature>
<reference evidence="3 4" key="3">
    <citation type="journal article" date="2011" name="Nat. Chem. Biol.">
        <title>Reveromycin A biosynthesis uses RevG and RevJ for stereospecific spiroacetal formation.</title>
        <authorList>
            <person name="Takahashi S."/>
            <person name="Toyoda A."/>
            <person name="Sekiyama Y."/>
            <person name="Takagi H."/>
            <person name="Nogawa T."/>
            <person name="Uramoto M."/>
            <person name="Suzuki R."/>
            <person name="Koshino H."/>
            <person name="Kumano T."/>
            <person name="Panthee S."/>
            <person name="Dairi T."/>
            <person name="Ishikawa J."/>
            <person name="Ikeda H."/>
            <person name="Sakaki Y."/>
            <person name="Osada H."/>
        </authorList>
    </citation>
    <scope>NUCLEOTIDE SEQUENCE [LARGE SCALE GENOMIC DNA]</scope>
    <source>
        <strain evidence="3 4">SN-593</strain>
    </source>
</reference>
<keyword evidence="2" id="KW-1133">Transmembrane helix</keyword>
<name>A0A7U3UUW2_9ACTN</name>
<keyword evidence="2" id="KW-0812">Transmembrane</keyword>
<gene>
    <name evidence="3" type="ORF">RVR_5688</name>
</gene>
<feature type="compositionally biased region" description="Basic and acidic residues" evidence="1">
    <location>
        <begin position="278"/>
        <end position="287"/>
    </location>
</feature>